<proteinExistence type="inferred from homology"/>
<dbReference type="GO" id="GO:0016491">
    <property type="term" value="F:oxidoreductase activity"/>
    <property type="evidence" value="ECO:0007669"/>
    <property type="project" value="InterPro"/>
</dbReference>
<dbReference type="STRING" id="145388.A0A0D2N243"/>
<dbReference type="Proteomes" id="UP000054498">
    <property type="component" value="Unassembled WGS sequence"/>
</dbReference>
<name>A0A0D2N243_9CHLO</name>
<keyword evidence="5" id="KW-1185">Reference proteome</keyword>
<evidence type="ECO:0000256" key="2">
    <source>
        <dbReference type="SAM" id="SignalP"/>
    </source>
</evidence>
<accession>A0A0D2N243</accession>
<organism evidence="4 5">
    <name type="scientific">Monoraphidium neglectum</name>
    <dbReference type="NCBI Taxonomy" id="145388"/>
    <lineage>
        <taxon>Eukaryota</taxon>
        <taxon>Viridiplantae</taxon>
        <taxon>Chlorophyta</taxon>
        <taxon>core chlorophytes</taxon>
        <taxon>Chlorophyceae</taxon>
        <taxon>CS clade</taxon>
        <taxon>Sphaeropleales</taxon>
        <taxon>Selenastraceae</taxon>
        <taxon>Monoraphidium</taxon>
    </lineage>
</organism>
<evidence type="ECO:0000256" key="1">
    <source>
        <dbReference type="ARBA" id="ARBA00010609"/>
    </source>
</evidence>
<dbReference type="GeneID" id="25731584"/>
<sequence length="631" mass="67710">MARLLLVLVLAAALAAGASALKKPPVYKIPTGAALTSLPGAKLLMPSKQLVTKLSLSLSPVTFQLTLKNKTLVLQFTSPAFISDSGKKALAFGPTLRINRGGTYSVQIANQMVDPNPEKPGDNAKPFYGPMDTNFHSHGLHFPTGAPSQVTASTKYIGGDNVFIKLPAKVAEADKPSTITFNGTLPSDHFPGLNWYHPHKHGSTTVQTSTAHGAILVNDDFDVWMPISSSGCDVIRQVLAAADDVILDTTLLFFQYAALPGTPNALATNVDNANIQVASNISNGTATGNLAMNMTGQDIYLINGGYQPQISMQSDTWQRWRFLYSGAKGFIAITIATADNQVATPDCEMMLIGKDALYLPRLPRKIPGIVLPAGGRVEVLARCSGGRGTGYVLTAGPAAVKVFSDDGFNGNPYLQQQAVLATITMKGASGKAVLKQPLIEEACVPKRPSYASDLRDAALAAASYPLGDVVTSDVQFTFNRGYACEVNGDVYSYPDLNPLLMPLGKVVQWSFNDVFFHVLHVHANPFQLVAINETINAPAPGNRPTSFYKVGDWYDTFLYPFNAAALPGSYQLRFQPGQYTGYSLMHCHYLQHEDAGCMKEVLFQCPGHPTDQPADGFCPGFTFPVPGSVVV</sequence>
<evidence type="ECO:0000313" key="4">
    <source>
        <dbReference type="EMBL" id="KIZ06547.1"/>
    </source>
</evidence>
<dbReference type="OrthoDB" id="540020at2759"/>
<reference evidence="4 5" key="1">
    <citation type="journal article" date="2013" name="BMC Genomics">
        <title>Reconstruction of the lipid metabolism for the microalga Monoraphidium neglectum from its genome sequence reveals characteristics suitable for biofuel production.</title>
        <authorList>
            <person name="Bogen C."/>
            <person name="Al-Dilaimi A."/>
            <person name="Albersmeier A."/>
            <person name="Wichmann J."/>
            <person name="Grundmann M."/>
            <person name="Rupp O."/>
            <person name="Lauersen K.J."/>
            <person name="Blifernez-Klassen O."/>
            <person name="Kalinowski J."/>
            <person name="Goesmann A."/>
            <person name="Mussgnug J.H."/>
            <person name="Kruse O."/>
        </authorList>
    </citation>
    <scope>NUCLEOTIDE SEQUENCE [LARGE SCALE GENOMIC DNA]</scope>
    <source>
        <strain evidence="4 5">SAG 48.87</strain>
    </source>
</reference>
<dbReference type="RefSeq" id="XP_013905566.1">
    <property type="nucleotide sequence ID" value="XM_014050112.1"/>
</dbReference>
<comment type="similarity">
    <text evidence="1">Belongs to the multicopper oxidase family.</text>
</comment>
<feature type="domain" description="Plastocyanin-like" evidence="3">
    <location>
        <begin position="484"/>
        <end position="601"/>
    </location>
</feature>
<dbReference type="EMBL" id="KK100358">
    <property type="protein sequence ID" value="KIZ06547.1"/>
    <property type="molecule type" value="Genomic_DNA"/>
</dbReference>
<evidence type="ECO:0000313" key="5">
    <source>
        <dbReference type="Proteomes" id="UP000054498"/>
    </source>
</evidence>
<feature type="signal peptide" evidence="2">
    <location>
        <begin position="1"/>
        <end position="20"/>
    </location>
</feature>
<feature type="chain" id="PRO_5002247754" description="Plastocyanin-like domain-containing protein" evidence="2">
    <location>
        <begin position="21"/>
        <end position="631"/>
    </location>
</feature>
<dbReference type="SUPFAM" id="SSF49503">
    <property type="entry name" value="Cupredoxins"/>
    <property type="match status" value="3"/>
</dbReference>
<keyword evidence="2" id="KW-0732">Signal</keyword>
<gene>
    <name evidence="4" type="ORF">MNEG_1406</name>
</gene>
<dbReference type="PANTHER" id="PTHR11709">
    <property type="entry name" value="MULTI-COPPER OXIDASE"/>
    <property type="match status" value="1"/>
</dbReference>
<dbReference type="PANTHER" id="PTHR11709:SF518">
    <property type="entry name" value="MULTICOPPER OXIDASE"/>
    <property type="match status" value="1"/>
</dbReference>
<dbReference type="Gene3D" id="2.60.40.420">
    <property type="entry name" value="Cupredoxins - blue copper proteins"/>
    <property type="match status" value="3"/>
</dbReference>
<dbReference type="InterPro" id="IPR045087">
    <property type="entry name" value="Cu-oxidase_fam"/>
</dbReference>
<protein>
    <recommendedName>
        <fullName evidence="3">Plastocyanin-like domain-containing protein</fullName>
    </recommendedName>
</protein>
<dbReference type="GO" id="GO:0005507">
    <property type="term" value="F:copper ion binding"/>
    <property type="evidence" value="ECO:0007669"/>
    <property type="project" value="InterPro"/>
</dbReference>
<dbReference type="KEGG" id="mng:MNEG_1406"/>
<dbReference type="AlphaFoldDB" id="A0A0D2N243"/>
<dbReference type="InterPro" id="IPR011706">
    <property type="entry name" value="Cu-oxidase_C"/>
</dbReference>
<dbReference type="Pfam" id="PF07731">
    <property type="entry name" value="Cu-oxidase_2"/>
    <property type="match status" value="1"/>
</dbReference>
<evidence type="ECO:0000259" key="3">
    <source>
        <dbReference type="Pfam" id="PF07731"/>
    </source>
</evidence>
<dbReference type="InterPro" id="IPR008972">
    <property type="entry name" value="Cupredoxin"/>
</dbReference>